<dbReference type="CDD" id="cd06223">
    <property type="entry name" value="PRTases_typeI"/>
    <property type="match status" value="1"/>
</dbReference>
<dbReference type="InterPro" id="IPR051910">
    <property type="entry name" value="ComF/GntX_DNA_util-trans"/>
</dbReference>
<dbReference type="InterPro" id="IPR000836">
    <property type="entry name" value="PRTase_dom"/>
</dbReference>
<name>A0A9D2GAS3_9FIRM</name>
<evidence type="ECO:0000313" key="2">
    <source>
        <dbReference type="EMBL" id="HIZ75615.1"/>
    </source>
</evidence>
<dbReference type="SUPFAM" id="SSF53271">
    <property type="entry name" value="PRTase-like"/>
    <property type="match status" value="1"/>
</dbReference>
<dbReference type="AlphaFoldDB" id="A0A9D2GAS3"/>
<evidence type="ECO:0000256" key="1">
    <source>
        <dbReference type="ARBA" id="ARBA00008007"/>
    </source>
</evidence>
<dbReference type="PANTHER" id="PTHR47505">
    <property type="entry name" value="DNA UTILIZATION PROTEIN YHGH"/>
    <property type="match status" value="1"/>
</dbReference>
<dbReference type="PANTHER" id="PTHR47505:SF1">
    <property type="entry name" value="DNA UTILIZATION PROTEIN YHGH"/>
    <property type="match status" value="1"/>
</dbReference>
<organism evidence="2 3">
    <name type="scientific">Candidatus Mediterraneibacter stercoravium</name>
    <dbReference type="NCBI Taxonomy" id="2838685"/>
    <lineage>
        <taxon>Bacteria</taxon>
        <taxon>Bacillati</taxon>
        <taxon>Bacillota</taxon>
        <taxon>Clostridia</taxon>
        <taxon>Lachnospirales</taxon>
        <taxon>Lachnospiraceae</taxon>
        <taxon>Mediterraneibacter</taxon>
    </lineage>
</organism>
<dbReference type="Gene3D" id="3.40.50.2020">
    <property type="match status" value="1"/>
</dbReference>
<accession>A0A9D2GAS3</accession>
<reference evidence="2" key="2">
    <citation type="submission" date="2021-04" db="EMBL/GenBank/DDBJ databases">
        <authorList>
            <person name="Gilroy R."/>
        </authorList>
    </citation>
    <scope>NUCLEOTIDE SEQUENCE</scope>
    <source>
        <strain evidence="2">CHK196-3914</strain>
    </source>
</reference>
<dbReference type="EMBL" id="DXAY01000244">
    <property type="protein sequence ID" value="HIZ75615.1"/>
    <property type="molecule type" value="Genomic_DNA"/>
</dbReference>
<reference evidence="2" key="1">
    <citation type="journal article" date="2021" name="PeerJ">
        <title>Extensive microbial diversity within the chicken gut microbiome revealed by metagenomics and culture.</title>
        <authorList>
            <person name="Gilroy R."/>
            <person name="Ravi A."/>
            <person name="Getino M."/>
            <person name="Pursley I."/>
            <person name="Horton D.L."/>
            <person name="Alikhan N.F."/>
            <person name="Baker D."/>
            <person name="Gharbi K."/>
            <person name="Hall N."/>
            <person name="Watson M."/>
            <person name="Adriaenssens E.M."/>
            <person name="Foster-Nyarko E."/>
            <person name="Jarju S."/>
            <person name="Secka A."/>
            <person name="Antonio M."/>
            <person name="Oren A."/>
            <person name="Chaudhuri R.R."/>
            <person name="La Ragione R."/>
            <person name="Hildebrand F."/>
            <person name="Pallen M.J."/>
        </authorList>
    </citation>
    <scope>NUCLEOTIDE SEQUENCE</scope>
    <source>
        <strain evidence="2">CHK196-3914</strain>
    </source>
</reference>
<comment type="similarity">
    <text evidence="1">Belongs to the ComF/GntX family.</text>
</comment>
<protein>
    <submittedName>
        <fullName evidence="2">ComF family protein</fullName>
    </submittedName>
</protein>
<proteinExistence type="inferred from homology"/>
<gene>
    <name evidence="2" type="ORF">H9723_10335</name>
</gene>
<dbReference type="InterPro" id="IPR029057">
    <property type="entry name" value="PRTase-like"/>
</dbReference>
<dbReference type="Proteomes" id="UP000824116">
    <property type="component" value="Unassembled WGS sequence"/>
</dbReference>
<evidence type="ECO:0000313" key="3">
    <source>
        <dbReference type="Proteomes" id="UP000824116"/>
    </source>
</evidence>
<sequence length="191" mass="22239">MHCGKPLKLDSEEYCSDCRGRKSFVRQGKSVWLHSGPVPGAVYRFKYHNRRRYGQIFAKEMAERYEDQIRKWKIEEIIPVPLHRKKKKKRGYNQAEIIAAELAACVHLPVRNDVLFRVKDTKPQKQFDNRERKRNLQGAFAVSRNWIPCRNVLLIDDIYTTGSTIERSAKMLKKAGAENVYFLTVSIGQGL</sequence>
<comment type="caution">
    <text evidence="2">The sequence shown here is derived from an EMBL/GenBank/DDBJ whole genome shotgun (WGS) entry which is preliminary data.</text>
</comment>